<gene>
    <name evidence="4" type="ORF">GCM10023172_07250</name>
</gene>
<organism evidence="4 5">
    <name type="scientific">Hymenobacter ginsengisoli</name>
    <dbReference type="NCBI Taxonomy" id="1051626"/>
    <lineage>
        <taxon>Bacteria</taxon>
        <taxon>Pseudomonadati</taxon>
        <taxon>Bacteroidota</taxon>
        <taxon>Cytophagia</taxon>
        <taxon>Cytophagales</taxon>
        <taxon>Hymenobacteraceae</taxon>
        <taxon>Hymenobacter</taxon>
    </lineage>
</organism>
<keyword evidence="2" id="KW-0472">Membrane</keyword>
<feature type="region of interest" description="Disordered" evidence="1">
    <location>
        <begin position="24"/>
        <end position="53"/>
    </location>
</feature>
<reference evidence="5" key="1">
    <citation type="journal article" date="2019" name="Int. J. Syst. Evol. Microbiol.">
        <title>The Global Catalogue of Microorganisms (GCM) 10K type strain sequencing project: providing services to taxonomists for standard genome sequencing and annotation.</title>
        <authorList>
            <consortium name="The Broad Institute Genomics Platform"/>
            <consortium name="The Broad Institute Genome Sequencing Center for Infectious Disease"/>
            <person name="Wu L."/>
            <person name="Ma J."/>
        </authorList>
    </citation>
    <scope>NUCLEOTIDE SEQUENCE [LARGE SCALE GENOMIC DNA]</scope>
    <source>
        <strain evidence="5">JCM 17841</strain>
    </source>
</reference>
<keyword evidence="2" id="KW-1133">Transmembrane helix</keyword>
<comment type="caution">
    <text evidence="4">The sequence shown here is derived from an EMBL/GenBank/DDBJ whole genome shotgun (WGS) entry which is preliminary data.</text>
</comment>
<evidence type="ECO:0000256" key="3">
    <source>
        <dbReference type="SAM" id="SignalP"/>
    </source>
</evidence>
<evidence type="ECO:0000256" key="2">
    <source>
        <dbReference type="SAM" id="Phobius"/>
    </source>
</evidence>
<evidence type="ECO:0000313" key="5">
    <source>
        <dbReference type="Proteomes" id="UP001501243"/>
    </source>
</evidence>
<accession>A0ABP8Q1K6</accession>
<feature type="transmembrane region" description="Helical" evidence="2">
    <location>
        <begin position="212"/>
        <end position="228"/>
    </location>
</feature>
<dbReference type="Proteomes" id="UP001501243">
    <property type="component" value="Unassembled WGS sequence"/>
</dbReference>
<keyword evidence="2" id="KW-0812">Transmembrane</keyword>
<feature type="transmembrane region" description="Helical" evidence="2">
    <location>
        <begin position="240"/>
        <end position="262"/>
    </location>
</feature>
<evidence type="ECO:0000256" key="1">
    <source>
        <dbReference type="SAM" id="MobiDB-lite"/>
    </source>
</evidence>
<protein>
    <recommendedName>
        <fullName evidence="6">MotA/TolQ/ExbB proton channel domain-containing protein</fullName>
    </recommendedName>
</protein>
<dbReference type="EMBL" id="BAABGQ010000004">
    <property type="protein sequence ID" value="GAA4495477.1"/>
    <property type="molecule type" value="Genomic_DNA"/>
</dbReference>
<keyword evidence="3" id="KW-0732">Signal</keyword>
<feature type="chain" id="PRO_5045432219" description="MotA/TolQ/ExbB proton channel domain-containing protein" evidence="3">
    <location>
        <begin position="21"/>
        <end position="299"/>
    </location>
</feature>
<feature type="signal peptide" evidence="3">
    <location>
        <begin position="1"/>
        <end position="20"/>
    </location>
</feature>
<feature type="transmembrane region" description="Helical" evidence="2">
    <location>
        <begin position="100"/>
        <end position="118"/>
    </location>
</feature>
<proteinExistence type="predicted"/>
<name>A0ABP8Q1K6_9BACT</name>
<evidence type="ECO:0008006" key="6">
    <source>
        <dbReference type="Google" id="ProtNLM"/>
    </source>
</evidence>
<dbReference type="RefSeq" id="WP_208132468.1">
    <property type="nucleotide sequence ID" value="NZ_BAABGQ010000004.1"/>
</dbReference>
<evidence type="ECO:0000313" key="4">
    <source>
        <dbReference type="EMBL" id="GAA4495477.1"/>
    </source>
</evidence>
<keyword evidence="5" id="KW-1185">Reference proteome</keyword>
<sequence>MGKKLLLLLLLAFTLRPAAAQTSVTAQPGSERAQPLPASPPTPSARVATPAPLPNLTRADTARAIRKLFKSRRGGGAGWLGFGTASILASTLPALQTTSAGVWTPGVVAGSAFLLIGLNKRIQFRPGRERQVLRELAATGHLRTSVSRRLRGNFAPLRGLPSDYDPLSAPDIRPAASTVGLTAAQLAEVAHADTLRAINRLFERRRTGGKRWNYLGLAGILSMTRALASPNIDGDKVDGGSLAILLGGFVAAPVAIGVTNLVTYNEARESEIENAYRSGKPLPKKIRQRIKKKDLQPLD</sequence>